<dbReference type="KEGG" id="pbk:Back11_12570"/>
<dbReference type="EMBL" id="AP019308">
    <property type="protein sequence ID" value="BBH19912.1"/>
    <property type="molecule type" value="Genomic_DNA"/>
</dbReference>
<reference evidence="7 8" key="1">
    <citation type="submission" date="2018-11" db="EMBL/GenBank/DDBJ databases">
        <title>Complete genome sequence of Paenibacillus baekrokdamisoli strain KCTC 33723.</title>
        <authorList>
            <person name="Kang S.W."/>
            <person name="Lee K.C."/>
            <person name="Kim K.K."/>
            <person name="Kim J.S."/>
            <person name="Kim D.S."/>
            <person name="Ko S.H."/>
            <person name="Yang S.H."/>
            <person name="Lee J.S."/>
        </authorList>
    </citation>
    <scope>NUCLEOTIDE SEQUENCE [LARGE SCALE GENOMIC DNA]</scope>
    <source>
        <strain evidence="7 8">KCTC 33723</strain>
    </source>
</reference>
<evidence type="ECO:0000313" key="7">
    <source>
        <dbReference type="EMBL" id="BBH19912.1"/>
    </source>
</evidence>
<evidence type="ECO:0000313" key="8">
    <source>
        <dbReference type="Proteomes" id="UP000275368"/>
    </source>
</evidence>
<dbReference type="InterPro" id="IPR005115">
    <property type="entry name" value="Gly_transporter"/>
</dbReference>
<gene>
    <name evidence="7" type="ORF">Back11_12570</name>
</gene>
<evidence type="ECO:0000256" key="3">
    <source>
        <dbReference type="ARBA" id="ARBA00022475"/>
    </source>
</evidence>
<dbReference type="PANTHER" id="PTHR30506">
    <property type="entry name" value="INNER MEMBRANE PROTEIN"/>
    <property type="match status" value="1"/>
</dbReference>
<keyword evidence="5" id="KW-1133">Transmembrane helix</keyword>
<proteinExistence type="inferred from homology"/>
<dbReference type="GO" id="GO:0005886">
    <property type="term" value="C:plasma membrane"/>
    <property type="evidence" value="ECO:0007669"/>
    <property type="project" value="UniProtKB-SubCell"/>
</dbReference>
<evidence type="ECO:0000256" key="6">
    <source>
        <dbReference type="ARBA" id="ARBA00023136"/>
    </source>
</evidence>
<dbReference type="Proteomes" id="UP000275368">
    <property type="component" value="Chromosome"/>
</dbReference>
<organism evidence="7 8">
    <name type="scientific">Paenibacillus baekrokdamisoli</name>
    <dbReference type="NCBI Taxonomy" id="1712516"/>
    <lineage>
        <taxon>Bacteria</taxon>
        <taxon>Bacillati</taxon>
        <taxon>Bacillota</taxon>
        <taxon>Bacilli</taxon>
        <taxon>Bacillales</taxon>
        <taxon>Paenibacillaceae</taxon>
        <taxon>Paenibacillus</taxon>
    </lineage>
</organism>
<dbReference type="Pfam" id="PF03458">
    <property type="entry name" value="Gly_transporter"/>
    <property type="match status" value="2"/>
</dbReference>
<evidence type="ECO:0000256" key="1">
    <source>
        <dbReference type="ARBA" id="ARBA00004651"/>
    </source>
</evidence>
<keyword evidence="6" id="KW-0472">Membrane</keyword>
<dbReference type="PANTHER" id="PTHR30506:SF3">
    <property type="entry name" value="UPF0126 INNER MEMBRANE PROTEIN YADS-RELATED"/>
    <property type="match status" value="1"/>
</dbReference>
<evidence type="ECO:0000256" key="5">
    <source>
        <dbReference type="ARBA" id="ARBA00022989"/>
    </source>
</evidence>
<evidence type="ECO:0000256" key="2">
    <source>
        <dbReference type="ARBA" id="ARBA00008193"/>
    </source>
</evidence>
<comment type="subcellular location">
    <subcellularLocation>
        <location evidence="1">Cell membrane</location>
        <topology evidence="1">Multi-pass membrane protein</topology>
    </subcellularLocation>
</comment>
<protein>
    <submittedName>
        <fullName evidence="7">Membrane protein</fullName>
    </submittedName>
</protein>
<keyword evidence="8" id="KW-1185">Reference proteome</keyword>
<name>A0A3G9INU6_9BACL</name>
<dbReference type="AlphaFoldDB" id="A0A3G9INU6"/>
<accession>A0A3G9INU6</accession>
<keyword evidence="3" id="KW-1003">Cell membrane</keyword>
<comment type="similarity">
    <text evidence="2">Belongs to the UPF0126 family.</text>
</comment>
<sequence length="232" mass="25478">MNLQIDMDIFTVFSIIGTIAFAVSGAIVAMEEEYDILGVFVLGLVSAFGGGVIRNLLIGVPVTMLWSQEMLLKTALIAMMITFILPVKWIKQWKKSEAFFDAIGLSAFAIQGALYATGKYPLSAVIVAAMMTGIGGGIIRDVLAGRKPLVLRDEIYAVWAMAAGAVIGLKWFVTEVDLLILFVIITVFRMLSVQFRWRLPRRSLKFALAQSVHSEEKRLLAESKNDKVEGSG</sequence>
<evidence type="ECO:0000256" key="4">
    <source>
        <dbReference type="ARBA" id="ARBA00022692"/>
    </source>
</evidence>
<keyword evidence="4" id="KW-0812">Transmembrane</keyword>